<dbReference type="Proteomes" id="UP000265520">
    <property type="component" value="Unassembled WGS sequence"/>
</dbReference>
<feature type="non-terminal residue" evidence="1">
    <location>
        <position position="1"/>
    </location>
</feature>
<reference evidence="1 2" key="1">
    <citation type="journal article" date="2018" name="Front. Plant Sci.">
        <title>Red Clover (Trifolium pratense) and Zigzag Clover (T. medium) - A Picture of Genomic Similarities and Differences.</title>
        <authorList>
            <person name="Dluhosova J."/>
            <person name="Istvanek J."/>
            <person name="Nedelnik J."/>
            <person name="Repkova J."/>
        </authorList>
    </citation>
    <scope>NUCLEOTIDE SEQUENCE [LARGE SCALE GENOMIC DNA]</scope>
    <source>
        <strain evidence="2">cv. 10/8</strain>
        <tissue evidence="1">Leaf</tissue>
    </source>
</reference>
<keyword evidence="2" id="KW-1185">Reference proteome</keyword>
<proteinExistence type="predicted"/>
<evidence type="ECO:0000313" key="1">
    <source>
        <dbReference type="EMBL" id="MCI54838.1"/>
    </source>
</evidence>
<dbReference type="AlphaFoldDB" id="A0A392T160"/>
<protein>
    <recommendedName>
        <fullName evidence="3">Endonuclease/exonuclease/phosphatase family protein</fullName>
    </recommendedName>
</protein>
<dbReference type="EMBL" id="LXQA010486125">
    <property type="protein sequence ID" value="MCI54838.1"/>
    <property type="molecule type" value="Genomic_DNA"/>
</dbReference>
<comment type="caution">
    <text evidence="1">The sequence shown here is derived from an EMBL/GenBank/DDBJ whole genome shotgun (WGS) entry which is preliminary data.</text>
</comment>
<evidence type="ECO:0000313" key="2">
    <source>
        <dbReference type="Proteomes" id="UP000265520"/>
    </source>
</evidence>
<organism evidence="1 2">
    <name type="scientific">Trifolium medium</name>
    <dbReference type="NCBI Taxonomy" id="97028"/>
    <lineage>
        <taxon>Eukaryota</taxon>
        <taxon>Viridiplantae</taxon>
        <taxon>Streptophyta</taxon>
        <taxon>Embryophyta</taxon>
        <taxon>Tracheophyta</taxon>
        <taxon>Spermatophyta</taxon>
        <taxon>Magnoliopsida</taxon>
        <taxon>eudicotyledons</taxon>
        <taxon>Gunneridae</taxon>
        <taxon>Pentapetalae</taxon>
        <taxon>rosids</taxon>
        <taxon>fabids</taxon>
        <taxon>Fabales</taxon>
        <taxon>Fabaceae</taxon>
        <taxon>Papilionoideae</taxon>
        <taxon>50 kb inversion clade</taxon>
        <taxon>NPAAA clade</taxon>
        <taxon>Hologalegina</taxon>
        <taxon>IRL clade</taxon>
        <taxon>Trifolieae</taxon>
        <taxon>Trifolium</taxon>
    </lineage>
</organism>
<name>A0A392T160_9FABA</name>
<accession>A0A392T160</accession>
<sequence length="93" mass="10814">HQSIKSRRCRNQLVGLKDGESWVQGVDEVKTFIKNFFVPNFAEDWRTRPNLEGNQFKTLSESGNLSLLAPFSIDEVREVVWSCDGNKCRIRWV</sequence>
<evidence type="ECO:0008006" key="3">
    <source>
        <dbReference type="Google" id="ProtNLM"/>
    </source>
</evidence>